<dbReference type="EMBL" id="NEVH01027063">
    <property type="protein sequence ID" value="PNF13966.1"/>
    <property type="molecule type" value="Genomic_DNA"/>
</dbReference>
<accession>A0A2J7PCB2</accession>
<feature type="compositionally biased region" description="Polar residues" evidence="1">
    <location>
        <begin position="576"/>
        <end position="588"/>
    </location>
</feature>
<protein>
    <submittedName>
        <fullName evidence="2">Uncharacterized protein</fullName>
    </submittedName>
</protein>
<dbReference type="Proteomes" id="UP000235965">
    <property type="component" value="Unassembled WGS sequence"/>
</dbReference>
<dbReference type="OrthoDB" id="7490880at2759"/>
<feature type="region of interest" description="Disordered" evidence="1">
    <location>
        <begin position="678"/>
        <end position="712"/>
    </location>
</feature>
<evidence type="ECO:0000313" key="2">
    <source>
        <dbReference type="EMBL" id="PNF13966.1"/>
    </source>
</evidence>
<comment type="caution">
    <text evidence="2">The sequence shown here is derived from an EMBL/GenBank/DDBJ whole genome shotgun (WGS) entry which is preliminary data.</text>
</comment>
<dbReference type="InParanoid" id="A0A2J7PCB2"/>
<reference evidence="2 3" key="1">
    <citation type="submission" date="2017-12" db="EMBL/GenBank/DDBJ databases">
        <title>Hemimetabolous genomes reveal molecular basis of termite eusociality.</title>
        <authorList>
            <person name="Harrison M.C."/>
            <person name="Jongepier E."/>
            <person name="Robertson H.M."/>
            <person name="Arning N."/>
            <person name="Bitard-Feildel T."/>
            <person name="Chao H."/>
            <person name="Childers C.P."/>
            <person name="Dinh H."/>
            <person name="Doddapaneni H."/>
            <person name="Dugan S."/>
            <person name="Gowin J."/>
            <person name="Greiner C."/>
            <person name="Han Y."/>
            <person name="Hu H."/>
            <person name="Hughes D.S.T."/>
            <person name="Huylmans A.-K."/>
            <person name="Kemena C."/>
            <person name="Kremer L.P.M."/>
            <person name="Lee S.L."/>
            <person name="Lopez-Ezquerra A."/>
            <person name="Mallet L."/>
            <person name="Monroy-Kuhn J.M."/>
            <person name="Moser A."/>
            <person name="Murali S.C."/>
            <person name="Muzny D.M."/>
            <person name="Otani S."/>
            <person name="Piulachs M.-D."/>
            <person name="Poelchau M."/>
            <person name="Qu J."/>
            <person name="Schaub F."/>
            <person name="Wada-Katsumata A."/>
            <person name="Worley K.C."/>
            <person name="Xie Q."/>
            <person name="Ylla G."/>
            <person name="Poulsen M."/>
            <person name="Gibbs R.A."/>
            <person name="Schal C."/>
            <person name="Richards S."/>
            <person name="Belles X."/>
            <person name="Korb J."/>
            <person name="Bornberg-Bauer E."/>
        </authorList>
    </citation>
    <scope>NUCLEOTIDE SEQUENCE [LARGE SCALE GENOMIC DNA]</scope>
    <source>
        <tissue evidence="2">Whole body</tissue>
    </source>
</reference>
<dbReference type="STRING" id="105785.A0A2J7PCB2"/>
<sequence length="930" mass="105440">MQKMRKKGRVLRERPPHDQPTARDLRSRKEHITPHQIRSGILKDESLPTERSLQTDKSMVHHLDSVAASAEHIRPRRLLDEYTDVSSIAMTSGWTEYLDRTYHLHSANKSQASVSGGSSLIEQSGKLEEMLKSPNKQPHFLRQRKNVVQKDVGAAVFGAAFTSPKAQISAVSLSQPKRVGEISVEGLEETSPILSRPFKRRRNVKANPSAFEEAFKDFILSQTDSTHAVTDRLEESRQMSAVLSTLSLQSKKSVNEHVDTMEQEINKRHSELATQQRQTKDTRLSVQAIQNNRSRNEHVDILEQESDTPSRSASFNKRHSEMASPSRQTKDINMSAQALKNKKSKKKHIDTLEQESDTPSRAASFNKRHSGLAGPSRQAKDVKLSAQAIQNKKSRNEHVDTVEQESDTPSRSASFNKRHSELAGPSRQTKDAELSAQAIQNKKSRNEHVDTVEQESDTPSRSASFNKRHSELAGPSRQTKDAKLSAQAIQNKKSRNEHVDTVEQESDTPSRSASFNERHSEMASPSRQTKDEELSAQAIQNKKSRNEHVDTVEQESDTPSRSASFIERHSEMASPPRQTKNTNMSAQALKNKKSKKEHVDTLEQESDTPSRSASFNERHSELAGPSRQAKDAKLSAQAIQNKKSRNEHVDTVEQQSDTPSGSVSFNKRHPELKSMVILSGPSSHSGEKEWRKMHNSGKQRQSTSNRSMKPQNVPWFRQWQETAAASGKTCAFNLLPREERSAKLEELVTEIKRKQDETLKVDLMKSPFISKPDEPENMKVILPVNKKKVSLKPSRPDLLVNGKPYRPRLRRPKSWATPRLYKLIIPKCEKKYGLLKAHCKAEEFVIFLCEKVSTVIRRKKYEKYKGVLEEIKRALYELGVINCLMEYFVFIEDYLPFEYRIKAIPCLRAYGQRTGPPLTPGVDLFADLGY</sequence>
<name>A0A2J7PCB2_9NEOP</name>
<gene>
    <name evidence="2" type="ORF">B7P43_G08664</name>
</gene>
<dbReference type="AlphaFoldDB" id="A0A2J7PCB2"/>
<evidence type="ECO:0000256" key="1">
    <source>
        <dbReference type="SAM" id="MobiDB-lite"/>
    </source>
</evidence>
<proteinExistence type="predicted"/>
<evidence type="ECO:0000313" key="3">
    <source>
        <dbReference type="Proteomes" id="UP000235965"/>
    </source>
</evidence>
<feature type="compositionally biased region" description="Polar residues" evidence="1">
    <location>
        <begin position="652"/>
        <end position="665"/>
    </location>
</feature>
<keyword evidence="3" id="KW-1185">Reference proteome</keyword>
<feature type="region of interest" description="Disordered" evidence="1">
    <location>
        <begin position="1"/>
        <end position="53"/>
    </location>
</feature>
<feature type="compositionally biased region" description="Basic and acidic residues" evidence="1">
    <location>
        <begin position="10"/>
        <end position="33"/>
    </location>
</feature>
<organism evidence="2 3">
    <name type="scientific">Cryptotermes secundus</name>
    <dbReference type="NCBI Taxonomy" id="105785"/>
    <lineage>
        <taxon>Eukaryota</taxon>
        <taxon>Metazoa</taxon>
        <taxon>Ecdysozoa</taxon>
        <taxon>Arthropoda</taxon>
        <taxon>Hexapoda</taxon>
        <taxon>Insecta</taxon>
        <taxon>Pterygota</taxon>
        <taxon>Neoptera</taxon>
        <taxon>Polyneoptera</taxon>
        <taxon>Dictyoptera</taxon>
        <taxon>Blattodea</taxon>
        <taxon>Blattoidea</taxon>
        <taxon>Termitoidae</taxon>
        <taxon>Kalotermitidae</taxon>
        <taxon>Cryptotermitinae</taxon>
        <taxon>Cryptotermes</taxon>
    </lineage>
</organism>
<feature type="region of interest" description="Disordered" evidence="1">
    <location>
        <begin position="289"/>
        <end position="666"/>
    </location>
</feature>
<feature type="compositionally biased region" description="Polar residues" evidence="1">
    <location>
        <begin position="323"/>
        <end position="338"/>
    </location>
</feature>
<feature type="compositionally biased region" description="Polar residues" evidence="1">
    <location>
        <begin position="698"/>
        <end position="710"/>
    </location>
</feature>